<name>A0A7C4ZCQ4_9DEIN</name>
<comment type="caution">
    <text evidence="4">The sequence shown here is derived from an EMBL/GenBank/DDBJ whole genome shotgun (WGS) entry which is preliminary data.</text>
</comment>
<evidence type="ECO:0000256" key="2">
    <source>
        <dbReference type="SAM" id="SignalP"/>
    </source>
</evidence>
<dbReference type="EMBL" id="DRPZ01000101">
    <property type="protein sequence ID" value="HGY09172.1"/>
    <property type="molecule type" value="Genomic_DNA"/>
</dbReference>
<dbReference type="PROSITE" id="PS51257">
    <property type="entry name" value="PROKAR_LIPOPROTEIN"/>
    <property type="match status" value="1"/>
</dbReference>
<gene>
    <name evidence="4" type="ORF">ENK37_03830</name>
</gene>
<proteinExistence type="predicted"/>
<sequence length="322" mass="34851">MMWMYRIPWTVLGLLTLLVLAACGNQSSDATPPSVVSVYPADGAHGFKHGDAITLTFSEPVDPISVMEAYRSDDEGLKPDQVTFAFADGGKKVYIRPVQPLLYSPTDAYLYYAFELGREVTDRAGNPLAAPLRVRFSTMRTLTTNLPSERSFDGSASASVAQNDLPVFMVGDNLSDEGIRGFFSFAFPEEADGVLAARLRFYVSGLTGDPFGGLGLLSLEPVDLGEALDAADYLTPALAVAITDAGTGWTAGSYHEYGVSDWAVAAWNEGRSRLQIRLRFDQESDGDGANDVVYLVAQDAEDIPDQIGPEYLPVLELTYYGP</sequence>
<dbReference type="Pfam" id="PF13205">
    <property type="entry name" value="Big_5"/>
    <property type="match status" value="1"/>
</dbReference>
<dbReference type="InterPro" id="IPR032812">
    <property type="entry name" value="SbsA_Ig"/>
</dbReference>
<evidence type="ECO:0000313" key="4">
    <source>
        <dbReference type="EMBL" id="HGY09172.1"/>
    </source>
</evidence>
<reference evidence="4" key="1">
    <citation type="journal article" date="2020" name="mSystems">
        <title>Genome- and Community-Level Interaction Insights into Carbon Utilization and Element Cycling Functions of Hydrothermarchaeota in Hydrothermal Sediment.</title>
        <authorList>
            <person name="Zhou Z."/>
            <person name="Liu Y."/>
            <person name="Xu W."/>
            <person name="Pan J."/>
            <person name="Luo Z.H."/>
            <person name="Li M."/>
        </authorList>
    </citation>
    <scope>NUCLEOTIDE SEQUENCE [LARGE SCALE GENOMIC DNA]</scope>
    <source>
        <strain evidence="4">HyVt-570</strain>
    </source>
</reference>
<organism evidence="4">
    <name type="scientific">Oceanithermus profundus</name>
    <dbReference type="NCBI Taxonomy" id="187137"/>
    <lineage>
        <taxon>Bacteria</taxon>
        <taxon>Thermotogati</taxon>
        <taxon>Deinococcota</taxon>
        <taxon>Deinococci</taxon>
        <taxon>Thermales</taxon>
        <taxon>Thermaceae</taxon>
        <taxon>Oceanithermus</taxon>
    </lineage>
</organism>
<evidence type="ECO:0000256" key="1">
    <source>
        <dbReference type="ARBA" id="ARBA00022729"/>
    </source>
</evidence>
<dbReference type="Gene3D" id="2.60.40.1220">
    <property type="match status" value="1"/>
</dbReference>
<feature type="signal peptide" evidence="2">
    <location>
        <begin position="1"/>
        <end position="21"/>
    </location>
</feature>
<accession>A0A7C4ZCQ4</accession>
<dbReference type="AlphaFoldDB" id="A0A7C4ZCQ4"/>
<dbReference type="InterPro" id="IPR014755">
    <property type="entry name" value="Cu-Rt/internalin_Ig-like"/>
</dbReference>
<feature type="chain" id="PRO_5027679251" description="SbsA Ig-like domain-containing protein" evidence="2">
    <location>
        <begin position="22"/>
        <end position="322"/>
    </location>
</feature>
<feature type="domain" description="SbsA Ig-like" evidence="3">
    <location>
        <begin position="29"/>
        <end position="138"/>
    </location>
</feature>
<protein>
    <recommendedName>
        <fullName evidence="3">SbsA Ig-like domain-containing protein</fullName>
    </recommendedName>
</protein>
<keyword evidence="1 2" id="KW-0732">Signal</keyword>
<dbReference type="Proteomes" id="UP000885759">
    <property type="component" value="Unassembled WGS sequence"/>
</dbReference>
<evidence type="ECO:0000259" key="3">
    <source>
        <dbReference type="Pfam" id="PF13205"/>
    </source>
</evidence>